<evidence type="ECO:0000313" key="2">
    <source>
        <dbReference type="Proteomes" id="UP000029669"/>
    </source>
</evidence>
<protein>
    <submittedName>
        <fullName evidence="1">Uncharacterized protein</fullName>
    </submittedName>
</protein>
<gene>
    <name evidence="1" type="ORF">TKV_c22540</name>
</gene>
<dbReference type="Proteomes" id="UP000029669">
    <property type="component" value="Chromosome"/>
</dbReference>
<evidence type="ECO:0000313" key="1">
    <source>
        <dbReference type="EMBL" id="AIS53383.1"/>
    </source>
</evidence>
<dbReference type="STRING" id="2325.TKV_c22540"/>
<accession>A0A097AUA0</accession>
<dbReference type="KEGG" id="tki:TKV_c22540"/>
<keyword evidence="2" id="KW-1185">Reference proteome</keyword>
<dbReference type="RefSeq" id="WP_049685959.1">
    <property type="nucleotide sequence ID" value="NZ_CP009170.1"/>
</dbReference>
<sequence>MDNVFNNCSIEITNNKIFGYFELSSIYVSFSAEYKSSIIHQKSSFYTYEGEAIIGSDEATISIVMNKDFITGVIEGKELPLYFLVTKTNIPQAQLSEVFQIYNQELKNKNLSLDDLVMVEISEEKEIQTIGNKECEGLHIQGNKVRFNISFYCLTSL</sequence>
<proteinExistence type="predicted"/>
<dbReference type="HOGENOM" id="CLU_1677021_0_0_9"/>
<reference evidence="2" key="1">
    <citation type="journal article" date="2015" name="Genome Announc.">
        <title>Whole-Genome Sequences of 80 Environmental and Clinical Isolates of Burkholderia pseudomallei.</title>
        <authorList>
            <person name="Johnson S.L."/>
            <person name="Baker A.L."/>
            <person name="Chain P.S."/>
            <person name="Currie B.J."/>
            <person name="Daligault H.E."/>
            <person name="Davenport K.W."/>
            <person name="Davis C.B."/>
            <person name="Inglis T.J."/>
            <person name="Kaestli M."/>
            <person name="Koren S."/>
            <person name="Mayo M."/>
            <person name="Merritt A.J."/>
            <person name="Price E.P."/>
            <person name="Sarovich D.S."/>
            <person name="Warner J."/>
            <person name="Rosovitz M.J."/>
        </authorList>
    </citation>
    <scope>NUCLEOTIDE SEQUENCE [LARGE SCALE GENOMIC DNA]</scope>
    <source>
        <strain evidence="2">DSM 2030</strain>
    </source>
</reference>
<dbReference type="AlphaFoldDB" id="A0A097AUA0"/>
<dbReference type="EMBL" id="CP009170">
    <property type="protein sequence ID" value="AIS53383.1"/>
    <property type="molecule type" value="Genomic_DNA"/>
</dbReference>
<name>A0A097AUA0_THEKI</name>
<organism evidence="1 2">
    <name type="scientific">Thermoanaerobacter kivui</name>
    <name type="common">Acetogenium kivui</name>
    <dbReference type="NCBI Taxonomy" id="2325"/>
    <lineage>
        <taxon>Bacteria</taxon>
        <taxon>Bacillati</taxon>
        <taxon>Bacillota</taxon>
        <taxon>Clostridia</taxon>
        <taxon>Thermoanaerobacterales</taxon>
        <taxon>Thermoanaerobacteraceae</taxon>
        <taxon>Thermoanaerobacter</taxon>
    </lineage>
</organism>